<organism evidence="1 2">
    <name type="scientific">Pleionea mediterranea</name>
    <dbReference type="NCBI Taxonomy" id="523701"/>
    <lineage>
        <taxon>Bacteria</taxon>
        <taxon>Pseudomonadati</taxon>
        <taxon>Pseudomonadota</taxon>
        <taxon>Gammaproteobacteria</taxon>
        <taxon>Oceanospirillales</taxon>
        <taxon>Pleioneaceae</taxon>
        <taxon>Pleionea</taxon>
    </lineage>
</organism>
<proteinExistence type="predicted"/>
<protein>
    <submittedName>
        <fullName evidence="1">Uncharacterized protein</fullName>
    </submittedName>
</protein>
<dbReference type="EMBL" id="QGGU01000004">
    <property type="protein sequence ID" value="PWK52832.1"/>
    <property type="molecule type" value="Genomic_DNA"/>
</dbReference>
<comment type="caution">
    <text evidence="1">The sequence shown here is derived from an EMBL/GenBank/DDBJ whole genome shotgun (WGS) entry which is preliminary data.</text>
</comment>
<keyword evidence="2" id="KW-1185">Reference proteome</keyword>
<name>A0A316FWX9_9GAMM</name>
<dbReference type="AlphaFoldDB" id="A0A316FWX9"/>
<accession>A0A316FWX9</accession>
<dbReference type="Proteomes" id="UP000245790">
    <property type="component" value="Unassembled WGS sequence"/>
</dbReference>
<reference evidence="1 2" key="1">
    <citation type="submission" date="2018-05" db="EMBL/GenBank/DDBJ databases">
        <title>Genomic Encyclopedia of Type Strains, Phase IV (KMG-IV): sequencing the most valuable type-strain genomes for metagenomic binning, comparative biology and taxonomic classification.</title>
        <authorList>
            <person name="Goeker M."/>
        </authorList>
    </citation>
    <scope>NUCLEOTIDE SEQUENCE [LARGE SCALE GENOMIC DNA]</scope>
    <source>
        <strain evidence="1 2">DSM 25350</strain>
    </source>
</reference>
<gene>
    <name evidence="1" type="ORF">C8D97_10450</name>
</gene>
<evidence type="ECO:0000313" key="1">
    <source>
        <dbReference type="EMBL" id="PWK52832.1"/>
    </source>
</evidence>
<sequence length="32" mass="3580">MRGLIAFIFLVLFTFYSLVVALVQIAPPAGRR</sequence>
<evidence type="ECO:0000313" key="2">
    <source>
        <dbReference type="Proteomes" id="UP000245790"/>
    </source>
</evidence>